<evidence type="ECO:0000313" key="3">
    <source>
        <dbReference type="Proteomes" id="UP000801492"/>
    </source>
</evidence>
<accession>A0A8K0G6M0</accession>
<sequence>MTGPFVVSEYIDILEPTVNYLGLNDKPELIWDLTRRPSRMTPVRQKLFGAKGKPSFRTTNGSGRENTTVVWCASFGDDLICIGSDEGCNPEMYEEDNEDRQQEVAPDKW</sequence>
<gene>
    <name evidence="2" type="ORF">ILUMI_15701</name>
</gene>
<keyword evidence="3" id="KW-1185">Reference proteome</keyword>
<evidence type="ECO:0000313" key="2">
    <source>
        <dbReference type="EMBL" id="KAF2890472.1"/>
    </source>
</evidence>
<protein>
    <submittedName>
        <fullName evidence="2">Uncharacterized protein</fullName>
    </submittedName>
</protein>
<name>A0A8K0G6M0_IGNLU</name>
<proteinExistence type="predicted"/>
<dbReference type="AlphaFoldDB" id="A0A8K0G6M0"/>
<reference evidence="2" key="1">
    <citation type="submission" date="2019-08" db="EMBL/GenBank/DDBJ databases">
        <title>The genome of the North American firefly Photinus pyralis.</title>
        <authorList>
            <consortium name="Photinus pyralis genome working group"/>
            <person name="Fallon T.R."/>
            <person name="Sander Lower S.E."/>
            <person name="Weng J.-K."/>
        </authorList>
    </citation>
    <scope>NUCLEOTIDE SEQUENCE</scope>
    <source>
        <strain evidence="2">TRF0915ILg1</strain>
        <tissue evidence="2">Whole body</tissue>
    </source>
</reference>
<feature type="region of interest" description="Disordered" evidence="1">
    <location>
        <begin position="88"/>
        <end position="109"/>
    </location>
</feature>
<feature type="compositionally biased region" description="Basic and acidic residues" evidence="1">
    <location>
        <begin position="99"/>
        <end position="109"/>
    </location>
</feature>
<evidence type="ECO:0000256" key="1">
    <source>
        <dbReference type="SAM" id="MobiDB-lite"/>
    </source>
</evidence>
<comment type="caution">
    <text evidence="2">The sequence shown here is derived from an EMBL/GenBank/DDBJ whole genome shotgun (WGS) entry which is preliminary data.</text>
</comment>
<dbReference type="EMBL" id="VTPC01051870">
    <property type="protein sequence ID" value="KAF2890472.1"/>
    <property type="molecule type" value="Genomic_DNA"/>
</dbReference>
<dbReference type="Proteomes" id="UP000801492">
    <property type="component" value="Unassembled WGS sequence"/>
</dbReference>
<dbReference type="OrthoDB" id="6755551at2759"/>
<organism evidence="2 3">
    <name type="scientific">Ignelater luminosus</name>
    <name type="common">Cucubano</name>
    <name type="synonym">Pyrophorus luminosus</name>
    <dbReference type="NCBI Taxonomy" id="2038154"/>
    <lineage>
        <taxon>Eukaryota</taxon>
        <taxon>Metazoa</taxon>
        <taxon>Ecdysozoa</taxon>
        <taxon>Arthropoda</taxon>
        <taxon>Hexapoda</taxon>
        <taxon>Insecta</taxon>
        <taxon>Pterygota</taxon>
        <taxon>Neoptera</taxon>
        <taxon>Endopterygota</taxon>
        <taxon>Coleoptera</taxon>
        <taxon>Polyphaga</taxon>
        <taxon>Elateriformia</taxon>
        <taxon>Elateroidea</taxon>
        <taxon>Elateridae</taxon>
        <taxon>Agrypninae</taxon>
        <taxon>Pyrophorini</taxon>
        <taxon>Ignelater</taxon>
    </lineage>
</organism>